<keyword evidence="6 10" id="KW-1133">Transmembrane helix</keyword>
<dbReference type="RefSeq" id="XP_023162535.1">
    <property type="nucleotide sequence ID" value="XM_023306767.2"/>
</dbReference>
<keyword evidence="2 10" id="KW-0812">Transmembrane</keyword>
<dbReference type="Pfam" id="PF13639">
    <property type="entry name" value="zf-RING_2"/>
    <property type="match status" value="1"/>
</dbReference>
<proteinExistence type="predicted"/>
<keyword evidence="3" id="KW-0479">Metal-binding</keyword>
<dbReference type="RefSeq" id="XP_023162544.1">
    <property type="nucleotide sequence ID" value="XM_023306776.2"/>
</dbReference>
<evidence type="ECO:0000256" key="11">
    <source>
        <dbReference type="SAM" id="SignalP"/>
    </source>
</evidence>
<dbReference type="SUPFAM" id="SSF52025">
    <property type="entry name" value="PA domain"/>
    <property type="match status" value="1"/>
</dbReference>
<evidence type="ECO:0000313" key="16">
    <source>
        <dbReference type="RefSeq" id="XP_023162544.1"/>
    </source>
</evidence>
<evidence type="ECO:0000256" key="8">
    <source>
        <dbReference type="PROSITE-ProRule" id="PRU00175"/>
    </source>
</evidence>
<feature type="domain" description="RING-type" evidence="12">
    <location>
        <begin position="304"/>
        <end position="345"/>
    </location>
</feature>
<evidence type="ECO:0000256" key="4">
    <source>
        <dbReference type="ARBA" id="ARBA00022771"/>
    </source>
</evidence>
<dbReference type="FunFam" id="3.30.40.10:FF:000009">
    <property type="entry name" value="E3 ubiquitin-protein ligase RNF130"/>
    <property type="match status" value="1"/>
</dbReference>
<dbReference type="InterPro" id="IPR003137">
    <property type="entry name" value="PA_domain"/>
</dbReference>
<evidence type="ECO:0000256" key="3">
    <source>
        <dbReference type="ARBA" id="ARBA00022723"/>
    </source>
</evidence>
<feature type="transmembrane region" description="Helical" evidence="10">
    <location>
        <begin position="236"/>
        <end position="259"/>
    </location>
</feature>
<dbReference type="RefSeq" id="XP_023162552.1">
    <property type="nucleotide sequence ID" value="XM_023306784.2"/>
</dbReference>
<dbReference type="KEGG" id="dhe:111593751"/>
<evidence type="ECO:0000259" key="12">
    <source>
        <dbReference type="PROSITE" id="PS50089"/>
    </source>
</evidence>
<dbReference type="OMA" id="KGVTWIA"/>
<dbReference type="SMART" id="SM00184">
    <property type="entry name" value="RING"/>
    <property type="match status" value="1"/>
</dbReference>
<dbReference type="PANTHER" id="PTHR46539">
    <property type="entry name" value="E3 UBIQUITIN-PROTEIN LIGASE ATL42"/>
    <property type="match status" value="1"/>
</dbReference>
<dbReference type="GO" id="GO:0016020">
    <property type="term" value="C:membrane"/>
    <property type="evidence" value="ECO:0007669"/>
    <property type="project" value="UniProtKB-SubCell"/>
</dbReference>
<evidence type="ECO:0000256" key="9">
    <source>
        <dbReference type="SAM" id="MobiDB-lite"/>
    </source>
</evidence>
<gene>
    <name evidence="14 15 16 17" type="primary">LOC111593751</name>
</gene>
<protein>
    <submittedName>
        <fullName evidence="14 15">Protein goliath</fullName>
    </submittedName>
</protein>
<dbReference type="RefSeq" id="XP_023162525.1">
    <property type="nucleotide sequence ID" value="XM_023306757.2"/>
</dbReference>
<dbReference type="Proteomes" id="UP000504633">
    <property type="component" value="Unplaced"/>
</dbReference>
<name>A0A6J1L9C6_DROHY</name>
<evidence type="ECO:0000256" key="6">
    <source>
        <dbReference type="ARBA" id="ARBA00022989"/>
    </source>
</evidence>
<comment type="subcellular location">
    <subcellularLocation>
        <location evidence="1">Membrane</location>
        <topology evidence="1">Single-pass membrane protein</topology>
    </subcellularLocation>
</comment>
<dbReference type="PROSITE" id="PS50089">
    <property type="entry name" value="ZF_RING_2"/>
    <property type="match status" value="1"/>
</dbReference>
<keyword evidence="13" id="KW-1185">Reference proteome</keyword>
<dbReference type="SUPFAM" id="SSF57850">
    <property type="entry name" value="RING/U-box"/>
    <property type="match status" value="1"/>
</dbReference>
<feature type="signal peptide" evidence="11">
    <location>
        <begin position="1"/>
        <end position="25"/>
    </location>
</feature>
<organism evidence="13 14">
    <name type="scientific">Drosophila hydei</name>
    <name type="common">Fruit fly</name>
    <dbReference type="NCBI Taxonomy" id="7224"/>
    <lineage>
        <taxon>Eukaryota</taxon>
        <taxon>Metazoa</taxon>
        <taxon>Ecdysozoa</taxon>
        <taxon>Arthropoda</taxon>
        <taxon>Hexapoda</taxon>
        <taxon>Insecta</taxon>
        <taxon>Pterygota</taxon>
        <taxon>Neoptera</taxon>
        <taxon>Endopterygota</taxon>
        <taxon>Diptera</taxon>
        <taxon>Brachycera</taxon>
        <taxon>Muscomorpha</taxon>
        <taxon>Ephydroidea</taxon>
        <taxon>Drosophilidae</taxon>
        <taxon>Drosophila</taxon>
    </lineage>
</organism>
<evidence type="ECO:0000313" key="15">
    <source>
        <dbReference type="RefSeq" id="XP_023162535.1"/>
    </source>
</evidence>
<dbReference type="CDD" id="cd02122">
    <property type="entry name" value="PA_GRAIL_like"/>
    <property type="match status" value="1"/>
</dbReference>
<evidence type="ECO:0000256" key="2">
    <source>
        <dbReference type="ARBA" id="ARBA00022692"/>
    </source>
</evidence>
<evidence type="ECO:0000256" key="7">
    <source>
        <dbReference type="ARBA" id="ARBA00023136"/>
    </source>
</evidence>
<dbReference type="FunFam" id="3.50.30.30:FF:000003">
    <property type="entry name" value="E3 ubiquitin-protein ligase RNF128"/>
    <property type="match status" value="1"/>
</dbReference>
<feature type="compositionally biased region" description="Polar residues" evidence="9">
    <location>
        <begin position="514"/>
        <end position="528"/>
    </location>
</feature>
<evidence type="ECO:0000256" key="5">
    <source>
        <dbReference type="ARBA" id="ARBA00022833"/>
    </source>
</evidence>
<evidence type="ECO:0000313" key="17">
    <source>
        <dbReference type="RefSeq" id="XP_023162552.1"/>
    </source>
</evidence>
<sequence>MYCQEMLLLACLVLLLGGQPHLTSTTTTTTLVAAMTIANQDLERYFRPANATHSYTSIGEERLTMDFYNFAFLNWSYVDSQNIGREVDFSEEKARYGEGRVLNVTGRLIHISTADDISDDFACTPYIRGTLGMPLPDKGVTWIALVRRGRCTFEDKVKHVHQYNAAGVIIYNDKQVMQLEKMQIKNKNRNIAAVITYQAIGLDLASTVDKGINVTISIIEGRRGVRSVSSLNRTSVLFVSISFIVLMIISLVWLIFYYIQRFRYMQAKDQQSRNLCSVTKKAIMKIPTKTGKMTDEKDLDSDCCAICIESYKPADIIRILPCKHEFHKNCIDPWLIEHRTCPMCKLDVLKFYGYVFLGSEESILEYEPERIARNVNSPNPAIGVTQETATSMAMAAAPATQAPIQSSALADLIRSRDFVIDFPRVFVLNSGSVVGAREMLFPTRLPERSQSSLSLRQARDWMAQMSNKLEEQQGLRRLRKDEMQQQLLSTRDSARQRRSRSADGRYATGCFGRQRQSVGQAAATSTLPQPEVGQLRRTSSTQTLQQLTDASYAQSRQKQRETFDFARTRRRFMGRQDDEISLQSLPRRVAPLPPAPAPAHPQRERGETEASDYITIQVNGEGVDLNE</sequence>
<dbReference type="Pfam" id="PF02225">
    <property type="entry name" value="PA"/>
    <property type="match status" value="1"/>
</dbReference>
<dbReference type="PANTHER" id="PTHR46539:SF23">
    <property type="entry name" value="RING-TYPE DOMAIN-CONTAINING PROTEIN"/>
    <property type="match status" value="1"/>
</dbReference>
<dbReference type="InterPro" id="IPR013083">
    <property type="entry name" value="Znf_RING/FYVE/PHD"/>
</dbReference>
<reference evidence="14 15" key="1">
    <citation type="submission" date="2025-04" db="UniProtKB">
        <authorList>
            <consortium name="RefSeq"/>
        </authorList>
    </citation>
    <scope>IDENTIFICATION</scope>
    <source>
        <strain evidence="14 15">15085-1641.00</strain>
        <tissue evidence="14 15">Whole body</tissue>
    </source>
</reference>
<accession>A0A6J1L9C6</accession>
<dbReference type="CTD" id="38006"/>
<dbReference type="GeneID" id="111593751"/>
<dbReference type="InterPro" id="IPR001841">
    <property type="entry name" value="Znf_RING"/>
</dbReference>
<feature type="chain" id="PRO_5044638864" evidence="11">
    <location>
        <begin position="26"/>
        <end position="627"/>
    </location>
</feature>
<dbReference type="InterPro" id="IPR046450">
    <property type="entry name" value="PA_dom_sf"/>
</dbReference>
<keyword evidence="5" id="KW-0862">Zinc</keyword>
<dbReference type="AlphaFoldDB" id="A0A6J1L9C6"/>
<dbReference type="Gene3D" id="3.30.40.10">
    <property type="entry name" value="Zinc/RING finger domain, C3HC4 (zinc finger)"/>
    <property type="match status" value="1"/>
</dbReference>
<evidence type="ECO:0000256" key="1">
    <source>
        <dbReference type="ARBA" id="ARBA00004167"/>
    </source>
</evidence>
<keyword evidence="4 8" id="KW-0863">Zinc-finger</keyword>
<evidence type="ECO:0000313" key="14">
    <source>
        <dbReference type="RefSeq" id="XP_023162525.1"/>
    </source>
</evidence>
<evidence type="ECO:0000256" key="10">
    <source>
        <dbReference type="SAM" id="Phobius"/>
    </source>
</evidence>
<dbReference type="CDD" id="cd16668">
    <property type="entry name" value="RING-H2_RNF130-like"/>
    <property type="match status" value="1"/>
</dbReference>
<feature type="region of interest" description="Disordered" evidence="9">
    <location>
        <begin position="586"/>
        <end position="627"/>
    </location>
</feature>
<dbReference type="OrthoDB" id="5357315at2759"/>
<keyword evidence="11" id="KW-0732">Signal</keyword>
<dbReference type="GO" id="GO:0008270">
    <property type="term" value="F:zinc ion binding"/>
    <property type="evidence" value="ECO:0007669"/>
    <property type="project" value="UniProtKB-KW"/>
</dbReference>
<keyword evidence="7 10" id="KW-0472">Membrane</keyword>
<evidence type="ECO:0000313" key="13">
    <source>
        <dbReference type="Proteomes" id="UP000504633"/>
    </source>
</evidence>
<dbReference type="Gene3D" id="3.50.30.30">
    <property type="match status" value="1"/>
</dbReference>
<feature type="region of interest" description="Disordered" evidence="9">
    <location>
        <begin position="485"/>
        <end position="538"/>
    </location>
</feature>
<feature type="compositionally biased region" description="Basic and acidic residues" evidence="9">
    <location>
        <begin position="492"/>
        <end position="503"/>
    </location>
</feature>